<keyword evidence="6" id="KW-0325">Glycoprotein</keyword>
<evidence type="ECO:0000256" key="1">
    <source>
        <dbReference type="ARBA" id="ARBA00004141"/>
    </source>
</evidence>
<dbReference type="GO" id="GO:0015031">
    <property type="term" value="P:protein transport"/>
    <property type="evidence" value="ECO:0007669"/>
    <property type="project" value="InterPro"/>
</dbReference>
<feature type="transmembrane region" description="Helical" evidence="7">
    <location>
        <begin position="53"/>
        <end position="72"/>
    </location>
</feature>
<dbReference type="Pfam" id="PF10204">
    <property type="entry name" value="DuoxA"/>
    <property type="match status" value="1"/>
</dbReference>
<feature type="transmembrane region" description="Helical" evidence="7">
    <location>
        <begin position="202"/>
        <end position="227"/>
    </location>
</feature>
<comment type="similarity">
    <text evidence="2">Belongs to the DUOXA family.</text>
</comment>
<dbReference type="PANTHER" id="PTHR31158:SF1">
    <property type="entry name" value="DOXA1 FACTOR-RELATED"/>
    <property type="match status" value="1"/>
</dbReference>
<dbReference type="InterPro" id="IPR018469">
    <property type="entry name" value="Dual_oxidase_maturation_fac"/>
</dbReference>
<reference evidence="8" key="3">
    <citation type="submission" date="2025-09" db="UniProtKB">
        <authorList>
            <consortium name="Ensembl"/>
        </authorList>
    </citation>
    <scope>IDENTIFICATION</scope>
</reference>
<reference evidence="8" key="2">
    <citation type="submission" date="2025-08" db="UniProtKB">
        <authorList>
            <consortium name="Ensembl"/>
        </authorList>
    </citation>
    <scope>IDENTIFICATION</scope>
</reference>
<evidence type="ECO:0000313" key="8">
    <source>
        <dbReference type="Ensembl" id="ENSONIP00000042366.1"/>
    </source>
</evidence>
<proteinExistence type="inferred from homology"/>
<dbReference type="GeneTree" id="ENSGT00390000008240"/>
<dbReference type="AlphaFoldDB" id="A0A669C6Y0"/>
<evidence type="ECO:0000256" key="7">
    <source>
        <dbReference type="SAM" id="Phobius"/>
    </source>
</evidence>
<dbReference type="Ensembl" id="ENSONIT00000073520.1">
    <property type="protein sequence ID" value="ENSONIP00000042366.1"/>
    <property type="gene ID" value="ENSONIG00000037948.1"/>
</dbReference>
<sequence>MTFYDDIYPFYPLQRTPFIFSSRLLTIILVFVVLAVSLLLILPGIRGKSRLFWTFRIITSLFIGAVIVALNFTNDWAEARMTTKATYKSFSNAVVNAEIGLHVGLYGINVTLKGNPVVQFNETIDYNEMFTWHNTIEEYEEALEKGLPNPILYIAEKFTPSSPCGLIFQYRYSGRYASATLWTAFCCWMLANILFSMPVIRYAGYMVIATAAFIFFSMISFTTIMNVPQCVFYIGTDSFETEYSHSFWLALLTGILCTLIGLLVVMFDFLVPEKMKEAFSVGVDSCEDEDESYSEGYLNSFFLDGVTISPVNLKVTEVSRFMWVVHTVFEKISNQQSNILLPVNVSIICLKQQKFLPLI</sequence>
<reference evidence="9" key="1">
    <citation type="submission" date="2012-01" db="EMBL/GenBank/DDBJ databases">
        <title>The Genome Sequence of Oreochromis niloticus (Nile Tilapia).</title>
        <authorList>
            <consortium name="Broad Institute Genome Assembly Team"/>
            <consortium name="Broad Institute Sequencing Platform"/>
            <person name="Di Palma F."/>
            <person name="Johnson J."/>
            <person name="Lander E.S."/>
            <person name="Lindblad-Toh K."/>
        </authorList>
    </citation>
    <scope>NUCLEOTIDE SEQUENCE [LARGE SCALE GENOMIC DNA]</scope>
</reference>
<dbReference type="GO" id="GO:0005789">
    <property type="term" value="C:endoplasmic reticulum membrane"/>
    <property type="evidence" value="ECO:0007669"/>
    <property type="project" value="InterPro"/>
</dbReference>
<gene>
    <name evidence="8" type="primary">DUOXA2</name>
    <name evidence="8" type="synonym">duox2</name>
</gene>
<keyword evidence="9" id="KW-1185">Reference proteome</keyword>
<feature type="transmembrane region" description="Helical" evidence="7">
    <location>
        <begin position="247"/>
        <end position="271"/>
    </location>
</feature>
<dbReference type="PANTHER" id="PTHR31158">
    <property type="entry name" value="DUAL OXIDASE 2"/>
    <property type="match status" value="1"/>
</dbReference>
<evidence type="ECO:0000313" key="9">
    <source>
        <dbReference type="Proteomes" id="UP000005207"/>
    </source>
</evidence>
<keyword evidence="4 7" id="KW-1133">Transmembrane helix</keyword>
<dbReference type="OMA" id="MHINITY"/>
<evidence type="ECO:0000256" key="6">
    <source>
        <dbReference type="ARBA" id="ARBA00023180"/>
    </source>
</evidence>
<keyword evidence="3 7" id="KW-0812">Transmembrane</keyword>
<keyword evidence="5 7" id="KW-0472">Membrane</keyword>
<feature type="transmembrane region" description="Helical" evidence="7">
    <location>
        <begin position="20"/>
        <end position="41"/>
    </location>
</feature>
<accession>A0A669C6Y0</accession>
<comment type="subcellular location">
    <subcellularLocation>
        <location evidence="1">Membrane</location>
        <topology evidence="1">Multi-pass membrane protein</topology>
    </subcellularLocation>
</comment>
<dbReference type="InParanoid" id="A0A669C6Y0"/>
<evidence type="ECO:0000256" key="2">
    <source>
        <dbReference type="ARBA" id="ARBA00009816"/>
    </source>
</evidence>
<evidence type="ECO:0000256" key="4">
    <source>
        <dbReference type="ARBA" id="ARBA00022989"/>
    </source>
</evidence>
<organism evidence="8 9">
    <name type="scientific">Oreochromis niloticus</name>
    <name type="common">Nile tilapia</name>
    <name type="synonym">Tilapia nilotica</name>
    <dbReference type="NCBI Taxonomy" id="8128"/>
    <lineage>
        <taxon>Eukaryota</taxon>
        <taxon>Metazoa</taxon>
        <taxon>Chordata</taxon>
        <taxon>Craniata</taxon>
        <taxon>Vertebrata</taxon>
        <taxon>Euteleostomi</taxon>
        <taxon>Actinopterygii</taxon>
        <taxon>Neopterygii</taxon>
        <taxon>Teleostei</taxon>
        <taxon>Neoteleostei</taxon>
        <taxon>Acanthomorphata</taxon>
        <taxon>Ovalentaria</taxon>
        <taxon>Cichlomorphae</taxon>
        <taxon>Cichliformes</taxon>
        <taxon>Cichlidae</taxon>
        <taxon>African cichlids</taxon>
        <taxon>Pseudocrenilabrinae</taxon>
        <taxon>Oreochromini</taxon>
        <taxon>Oreochromis</taxon>
    </lineage>
</organism>
<evidence type="ECO:0000256" key="3">
    <source>
        <dbReference type="ARBA" id="ARBA00022692"/>
    </source>
</evidence>
<evidence type="ECO:0000256" key="5">
    <source>
        <dbReference type="ARBA" id="ARBA00023136"/>
    </source>
</evidence>
<dbReference type="Proteomes" id="UP000005207">
    <property type="component" value="Linkage group LG7"/>
</dbReference>
<name>A0A669C6Y0_ORENI</name>
<feature type="transmembrane region" description="Helical" evidence="7">
    <location>
        <begin position="176"/>
        <end position="195"/>
    </location>
</feature>
<protein>
    <submittedName>
        <fullName evidence="8">Dual oxidase maturation factor 2</fullName>
    </submittedName>
</protein>